<reference evidence="2 3" key="1">
    <citation type="submission" date="2020-01" db="EMBL/GenBank/DDBJ databases">
        <title>Genomes of bacteria type strains.</title>
        <authorList>
            <person name="Chen J."/>
            <person name="Zhu S."/>
            <person name="Yang J."/>
        </authorList>
    </citation>
    <scope>NUCLEOTIDE SEQUENCE [LARGE SCALE GENOMIC DNA]</scope>
    <source>
        <strain evidence="2 3">DSM 16655</strain>
    </source>
</reference>
<name>A0ABT1CMZ4_9HYPH</name>
<dbReference type="PANTHER" id="PTHR43861">
    <property type="entry name" value="TRANS-ACONITATE 2-METHYLTRANSFERASE-RELATED"/>
    <property type="match status" value="1"/>
</dbReference>
<protein>
    <submittedName>
        <fullName evidence="2">Methyltransferase domain-containing protein</fullName>
    </submittedName>
</protein>
<sequence length="211" mass="22853">MTPAEITRIRFWDRSARRYAARPVADSKAYETTLERTRAWLTPTDDVLEIGCGTGSTAIRLAPHAGRITGTDISPEMIAIAEERRSDGGPGNVTFLAAALSDARLEPTAFDVVMAFNVLHLLEDLPDALTRIGKLLKPGGLLISKTPCLGDMPVMLRLVIPAMQLFGKAPPVSYFGKDALRQAMQEAGFDIEETGLHAAGGHALFIVARKR</sequence>
<dbReference type="GO" id="GO:0008168">
    <property type="term" value="F:methyltransferase activity"/>
    <property type="evidence" value="ECO:0007669"/>
    <property type="project" value="UniProtKB-KW"/>
</dbReference>
<dbReference type="CDD" id="cd02440">
    <property type="entry name" value="AdoMet_MTases"/>
    <property type="match status" value="1"/>
</dbReference>
<dbReference type="Proteomes" id="UP001320715">
    <property type="component" value="Unassembled WGS sequence"/>
</dbReference>
<evidence type="ECO:0000313" key="3">
    <source>
        <dbReference type="Proteomes" id="UP001320715"/>
    </source>
</evidence>
<dbReference type="RefSeq" id="WP_252914688.1">
    <property type="nucleotide sequence ID" value="NZ_JAAAML010000001.1"/>
</dbReference>
<evidence type="ECO:0000313" key="2">
    <source>
        <dbReference type="EMBL" id="MCO6407303.1"/>
    </source>
</evidence>
<keyword evidence="2" id="KW-0489">Methyltransferase</keyword>
<gene>
    <name evidence="2" type="ORF">GTW23_03875</name>
</gene>
<accession>A0ABT1CMZ4</accession>
<dbReference type="GO" id="GO:0032259">
    <property type="term" value="P:methylation"/>
    <property type="evidence" value="ECO:0007669"/>
    <property type="project" value="UniProtKB-KW"/>
</dbReference>
<dbReference type="SUPFAM" id="SSF53335">
    <property type="entry name" value="S-adenosyl-L-methionine-dependent methyltransferases"/>
    <property type="match status" value="1"/>
</dbReference>
<dbReference type="Pfam" id="PF08242">
    <property type="entry name" value="Methyltransf_12"/>
    <property type="match status" value="1"/>
</dbReference>
<dbReference type="EMBL" id="JAAAML010000001">
    <property type="protein sequence ID" value="MCO6407303.1"/>
    <property type="molecule type" value="Genomic_DNA"/>
</dbReference>
<proteinExistence type="predicted"/>
<feature type="domain" description="Methyltransferase type 12" evidence="1">
    <location>
        <begin position="48"/>
        <end position="142"/>
    </location>
</feature>
<dbReference type="Gene3D" id="3.40.50.150">
    <property type="entry name" value="Vaccinia Virus protein VP39"/>
    <property type="match status" value="1"/>
</dbReference>
<comment type="caution">
    <text evidence="2">The sequence shown here is derived from an EMBL/GenBank/DDBJ whole genome shotgun (WGS) entry which is preliminary data.</text>
</comment>
<organism evidence="2 3">
    <name type="scientific">Hoeflea alexandrii</name>
    <dbReference type="NCBI Taxonomy" id="288436"/>
    <lineage>
        <taxon>Bacteria</taxon>
        <taxon>Pseudomonadati</taxon>
        <taxon>Pseudomonadota</taxon>
        <taxon>Alphaproteobacteria</taxon>
        <taxon>Hyphomicrobiales</taxon>
        <taxon>Rhizobiaceae</taxon>
        <taxon>Hoeflea</taxon>
    </lineage>
</organism>
<evidence type="ECO:0000259" key="1">
    <source>
        <dbReference type="Pfam" id="PF08242"/>
    </source>
</evidence>
<keyword evidence="3" id="KW-1185">Reference proteome</keyword>
<keyword evidence="2" id="KW-0808">Transferase</keyword>
<dbReference type="InterPro" id="IPR029063">
    <property type="entry name" value="SAM-dependent_MTases_sf"/>
</dbReference>
<dbReference type="InterPro" id="IPR013217">
    <property type="entry name" value="Methyltransf_12"/>
</dbReference>